<dbReference type="SUPFAM" id="SSF48452">
    <property type="entry name" value="TPR-like"/>
    <property type="match status" value="1"/>
</dbReference>
<dbReference type="InterPro" id="IPR011990">
    <property type="entry name" value="TPR-like_helical_dom_sf"/>
</dbReference>
<keyword evidence="1" id="KW-0802">TPR repeat</keyword>
<dbReference type="PANTHER" id="PTHR44809">
    <property type="match status" value="1"/>
</dbReference>
<evidence type="ECO:0000313" key="3">
    <source>
        <dbReference type="EMBL" id="OQX90890.1"/>
    </source>
</evidence>
<dbReference type="PANTHER" id="PTHR44809:SF1">
    <property type="entry name" value="PROTEIN O-MANNOSYL-TRANSFERASE TMTC1"/>
    <property type="match status" value="1"/>
</dbReference>
<dbReference type="Pfam" id="PF13432">
    <property type="entry name" value="TPR_16"/>
    <property type="match status" value="3"/>
</dbReference>
<dbReference type="AlphaFoldDB" id="A0A1W9S3K2"/>
<dbReference type="SMART" id="SM00028">
    <property type="entry name" value="TPR"/>
    <property type="match status" value="5"/>
</dbReference>
<evidence type="ECO:0000313" key="4">
    <source>
        <dbReference type="Proteomes" id="UP000192611"/>
    </source>
</evidence>
<protein>
    <recommendedName>
        <fullName evidence="5">Tetratricopeptide repeat protein</fullName>
    </recommendedName>
</protein>
<keyword evidence="2" id="KW-0812">Transmembrane</keyword>
<gene>
    <name evidence="3" type="ORF">B6D57_01710</name>
</gene>
<sequence>MVAISPATIHNLIVSGNFIPITTHGGVNFYIGNNEFATGAFHAPPGFPASPLEVVGNVSEEIAERETGKELTPQEVSDFYFKKGLDFIKTRPINALKLTLKKLMLAINHYELSLNINLYFYRFNSILRYLPLMTYGIILPLGLVGLILGVREDRMSIMLIAYFLAGFLTLIPFIINAKYRLIFTPPLLVSAGLTLYKLSDFIRNKRYLTTCIVVSILVGLFILSNITILGLKPGINFDKCHFMVARYLFDNGNYKMAKNEAKKALRFNPDHDMAWFIYGLCKIKENKLTDAETAFRNAIASNPKNYKARYNLGVLLMQRKRYDEAEEQLIQAVTIEPSYIQAKLTLADLYLKMVNVDKAEEILLGLESKQLKRPEIRYRLGTIRFSRGDINGAIEYLNMADDYPDAHRLLSRCYLALGEIKSAIIEFEKERSRYPDNPLLGELAKEIEEAQ</sequence>
<evidence type="ECO:0000256" key="1">
    <source>
        <dbReference type="PROSITE-ProRule" id="PRU00339"/>
    </source>
</evidence>
<reference evidence="4" key="1">
    <citation type="submission" date="2017-03" db="EMBL/GenBank/DDBJ databases">
        <title>Novel pathways for hydrocarbon cycling and metabolic interdependencies in hydrothermal sediment communities.</title>
        <authorList>
            <person name="Dombrowski N."/>
            <person name="Seitz K."/>
            <person name="Teske A."/>
            <person name="Baker B."/>
        </authorList>
    </citation>
    <scope>NUCLEOTIDE SEQUENCE [LARGE SCALE GENOMIC DNA]</scope>
</reference>
<dbReference type="InterPro" id="IPR019734">
    <property type="entry name" value="TPR_rpt"/>
</dbReference>
<accession>A0A1W9S3K2</accession>
<comment type="caution">
    <text evidence="3">The sequence shown here is derived from an EMBL/GenBank/DDBJ whole genome shotgun (WGS) entry which is preliminary data.</text>
</comment>
<keyword evidence="2" id="KW-0472">Membrane</keyword>
<feature type="transmembrane region" description="Helical" evidence="2">
    <location>
        <begin position="132"/>
        <end position="150"/>
    </location>
</feature>
<evidence type="ECO:0008006" key="5">
    <source>
        <dbReference type="Google" id="ProtNLM"/>
    </source>
</evidence>
<keyword evidence="2" id="KW-1133">Transmembrane helix</keyword>
<feature type="transmembrane region" description="Helical" evidence="2">
    <location>
        <begin position="210"/>
        <end position="231"/>
    </location>
</feature>
<feature type="repeat" description="TPR" evidence="1">
    <location>
        <begin position="306"/>
        <end position="339"/>
    </location>
</feature>
<organism evidence="3 4">
    <name type="scientific">Candidatus Coatesbacteria bacterium 4484_99</name>
    <dbReference type="NCBI Taxonomy" id="1970774"/>
    <lineage>
        <taxon>Bacteria</taxon>
        <taxon>Candidatus Coatesiibacteriota</taxon>
    </lineage>
</organism>
<proteinExistence type="predicted"/>
<dbReference type="Proteomes" id="UP000192611">
    <property type="component" value="Unassembled WGS sequence"/>
</dbReference>
<evidence type="ECO:0000256" key="2">
    <source>
        <dbReference type="SAM" id="Phobius"/>
    </source>
</evidence>
<dbReference type="PROSITE" id="PS50005">
    <property type="entry name" value="TPR"/>
    <property type="match status" value="2"/>
</dbReference>
<dbReference type="Gene3D" id="1.25.40.10">
    <property type="entry name" value="Tetratricopeptide repeat domain"/>
    <property type="match status" value="1"/>
</dbReference>
<feature type="transmembrane region" description="Helical" evidence="2">
    <location>
        <begin position="157"/>
        <end position="175"/>
    </location>
</feature>
<dbReference type="EMBL" id="NATQ01000022">
    <property type="protein sequence ID" value="OQX90890.1"/>
    <property type="molecule type" value="Genomic_DNA"/>
</dbReference>
<feature type="repeat" description="TPR" evidence="1">
    <location>
        <begin position="272"/>
        <end position="305"/>
    </location>
</feature>
<name>A0A1W9S3K2_9BACT</name>
<dbReference type="InterPro" id="IPR052943">
    <property type="entry name" value="TMTC_O-mannosyl-trnsfr"/>
</dbReference>